<evidence type="ECO:0000259" key="3">
    <source>
        <dbReference type="PROSITE" id="PS51186"/>
    </source>
</evidence>
<accession>A0A5B7TT97</accession>
<reference evidence="4 5" key="1">
    <citation type="submission" date="2019-05" db="EMBL/GenBank/DDBJ databases">
        <title>Algicella ahnfeltiae gen. nov., sp. nov., a novel marine bacterium of the family Flavobacteriaceae isolated from a red alga.</title>
        <authorList>
            <person name="Nedashkovskaya O.I."/>
            <person name="Kukhlevskiy A.D."/>
            <person name="Kim S.-G."/>
            <person name="Zhukova N.V."/>
            <person name="Mikhailov V.V."/>
        </authorList>
    </citation>
    <scope>NUCLEOTIDE SEQUENCE [LARGE SCALE GENOMIC DNA]</scope>
    <source>
        <strain evidence="4 5">10Alg115</strain>
    </source>
</reference>
<dbReference type="OrthoDB" id="1450704at2"/>
<protein>
    <submittedName>
        <fullName evidence="4">GNAT family N-acetyltransferase</fullName>
    </submittedName>
</protein>
<gene>
    <name evidence="4" type="ORF">FF125_07040</name>
</gene>
<dbReference type="AlphaFoldDB" id="A0A5B7TT97"/>
<evidence type="ECO:0000256" key="1">
    <source>
        <dbReference type="ARBA" id="ARBA00022679"/>
    </source>
</evidence>
<proteinExistence type="predicted"/>
<dbReference type="Proteomes" id="UP000306229">
    <property type="component" value="Chromosome"/>
</dbReference>
<dbReference type="GO" id="GO:0016747">
    <property type="term" value="F:acyltransferase activity, transferring groups other than amino-acyl groups"/>
    <property type="evidence" value="ECO:0007669"/>
    <property type="project" value="InterPro"/>
</dbReference>
<dbReference type="InterPro" id="IPR050832">
    <property type="entry name" value="Bact_Acetyltransf"/>
</dbReference>
<organism evidence="4 5">
    <name type="scientific">Aureibaculum algae</name>
    <dbReference type="NCBI Taxonomy" id="2584122"/>
    <lineage>
        <taxon>Bacteria</taxon>
        <taxon>Pseudomonadati</taxon>
        <taxon>Bacteroidota</taxon>
        <taxon>Flavobacteriia</taxon>
        <taxon>Flavobacteriales</taxon>
        <taxon>Flavobacteriaceae</taxon>
        <taxon>Aureibaculum</taxon>
    </lineage>
</organism>
<dbReference type="SUPFAM" id="SSF55729">
    <property type="entry name" value="Acyl-CoA N-acyltransferases (Nat)"/>
    <property type="match status" value="1"/>
</dbReference>
<keyword evidence="1 4" id="KW-0808">Transferase</keyword>
<evidence type="ECO:0000313" key="5">
    <source>
        <dbReference type="Proteomes" id="UP000306229"/>
    </source>
</evidence>
<dbReference type="InterPro" id="IPR016181">
    <property type="entry name" value="Acyl_CoA_acyltransferase"/>
</dbReference>
<keyword evidence="5" id="KW-1185">Reference proteome</keyword>
<dbReference type="EMBL" id="CP040749">
    <property type="protein sequence ID" value="QCX38197.1"/>
    <property type="molecule type" value="Genomic_DNA"/>
</dbReference>
<dbReference type="PROSITE" id="PS51186">
    <property type="entry name" value="GNAT"/>
    <property type="match status" value="1"/>
</dbReference>
<dbReference type="Gene3D" id="3.40.630.30">
    <property type="match status" value="1"/>
</dbReference>
<dbReference type="CDD" id="cd04301">
    <property type="entry name" value="NAT_SF"/>
    <property type="match status" value="1"/>
</dbReference>
<dbReference type="PANTHER" id="PTHR43877">
    <property type="entry name" value="AMINOALKYLPHOSPHONATE N-ACETYLTRANSFERASE-RELATED-RELATED"/>
    <property type="match status" value="1"/>
</dbReference>
<evidence type="ECO:0000313" key="4">
    <source>
        <dbReference type="EMBL" id="QCX38197.1"/>
    </source>
</evidence>
<dbReference type="InterPro" id="IPR000182">
    <property type="entry name" value="GNAT_dom"/>
</dbReference>
<evidence type="ECO:0000256" key="2">
    <source>
        <dbReference type="ARBA" id="ARBA00023315"/>
    </source>
</evidence>
<dbReference type="KEGG" id="fbe:FF125_07040"/>
<sequence>MKKANTIQIRKANLKDLATLKQFEQAVIAYERSFALNLKEDPITYYNIENLIESDDAQLIVAIIDEKLVGCGYALIKDAAVYKKPDQYAYLGFMYVSPEHRGKGVNAMVIQHLITWSTSKNITEIQLDVYADNASALNAYKKVGFKPDLLKMRLKQKLLIK</sequence>
<name>A0A5B7TT97_9FLAO</name>
<dbReference type="PANTHER" id="PTHR43877:SF2">
    <property type="entry name" value="AMINOALKYLPHOSPHONATE N-ACETYLTRANSFERASE-RELATED"/>
    <property type="match status" value="1"/>
</dbReference>
<dbReference type="RefSeq" id="WP_138949098.1">
    <property type="nucleotide sequence ID" value="NZ_CP040749.1"/>
</dbReference>
<feature type="domain" description="N-acetyltransferase" evidence="3">
    <location>
        <begin position="7"/>
        <end position="161"/>
    </location>
</feature>
<keyword evidence="2" id="KW-0012">Acyltransferase</keyword>
<dbReference type="Pfam" id="PF00583">
    <property type="entry name" value="Acetyltransf_1"/>
    <property type="match status" value="1"/>
</dbReference>